<evidence type="ECO:0000313" key="2">
    <source>
        <dbReference type="Proteomes" id="UP000742786"/>
    </source>
</evidence>
<dbReference type="EMBL" id="CAJQUM010000001">
    <property type="protein sequence ID" value="CAG4884145.1"/>
    <property type="molecule type" value="Genomic_DNA"/>
</dbReference>
<proteinExistence type="predicted"/>
<accession>A0A916J6M4</accession>
<dbReference type="Proteomes" id="UP000742786">
    <property type="component" value="Unassembled WGS sequence"/>
</dbReference>
<keyword evidence="2" id="KW-1185">Reference proteome</keyword>
<organism evidence="1 2">
    <name type="scientific">Georgfuchsia toluolica</name>
    <dbReference type="NCBI Taxonomy" id="424218"/>
    <lineage>
        <taxon>Bacteria</taxon>
        <taxon>Pseudomonadati</taxon>
        <taxon>Pseudomonadota</taxon>
        <taxon>Betaproteobacteria</taxon>
        <taxon>Nitrosomonadales</taxon>
        <taxon>Sterolibacteriaceae</taxon>
        <taxon>Georgfuchsia</taxon>
    </lineage>
</organism>
<gene>
    <name evidence="1" type="ORF">GTOL_12028</name>
</gene>
<dbReference type="AlphaFoldDB" id="A0A916J6M4"/>
<sequence length="79" mass="9303">MRIWSHFYRIAPQQSWLMPSLSNSRYEQNFYIRRKRDRLRRVGTNDIMLNASAAAKIGTEQEIVITANEDSKLLLFGLD</sequence>
<reference evidence="1" key="1">
    <citation type="submission" date="2021-04" db="EMBL/GenBank/DDBJ databases">
        <authorList>
            <person name="Hornung B."/>
        </authorList>
    </citation>
    <scope>NUCLEOTIDE SEQUENCE</scope>
    <source>
        <strain evidence="1">G5G6</strain>
    </source>
</reference>
<protein>
    <submittedName>
        <fullName evidence="1">Uncharacterized protein</fullName>
    </submittedName>
</protein>
<comment type="caution">
    <text evidence="1">The sequence shown here is derived from an EMBL/GenBank/DDBJ whole genome shotgun (WGS) entry which is preliminary data.</text>
</comment>
<name>A0A916J6M4_9PROT</name>
<evidence type="ECO:0000313" key="1">
    <source>
        <dbReference type="EMBL" id="CAG4884145.1"/>
    </source>
</evidence>